<dbReference type="PATRIC" id="fig|37919.13.peg.1722"/>
<proteinExistence type="predicted"/>
<dbReference type="Pfam" id="PF04230">
    <property type="entry name" value="PS_pyruv_trans"/>
    <property type="match status" value="1"/>
</dbReference>
<accession>A0A1B1K199</accession>
<reference evidence="2 3" key="1">
    <citation type="submission" date="2014-07" db="EMBL/GenBank/DDBJ databases">
        <authorList>
            <person name="Zhang J.E."/>
            <person name="Yang H."/>
            <person name="Guo J."/>
            <person name="Deng Z."/>
            <person name="Luo H."/>
            <person name="Luo M."/>
            <person name="Zhao B."/>
        </authorList>
    </citation>
    <scope>NUCLEOTIDE SEQUENCE [LARGE SCALE GENOMIC DNA]</scope>
    <source>
        <strain evidence="2 3">1CP</strain>
    </source>
</reference>
<dbReference type="PANTHER" id="PTHR36836">
    <property type="entry name" value="COLANIC ACID BIOSYNTHESIS PROTEIN WCAK"/>
    <property type="match status" value="1"/>
</dbReference>
<dbReference type="RefSeq" id="WP_005264030.1">
    <property type="nucleotide sequence ID" value="NZ_CP009111.1"/>
</dbReference>
<evidence type="ECO:0000259" key="1">
    <source>
        <dbReference type="Pfam" id="PF04230"/>
    </source>
</evidence>
<protein>
    <recommendedName>
        <fullName evidence="1">Polysaccharide pyruvyl transferase domain-containing protein</fullName>
    </recommendedName>
</protein>
<gene>
    <name evidence="2" type="ORF">R1CP_08370</name>
</gene>
<evidence type="ECO:0000313" key="2">
    <source>
        <dbReference type="EMBL" id="ANS26394.1"/>
    </source>
</evidence>
<dbReference type="AlphaFoldDB" id="A0A1B1K199"/>
<organism evidence="2 3">
    <name type="scientific">Rhodococcus opacus</name>
    <name type="common">Nocardia opaca</name>
    <dbReference type="NCBI Taxonomy" id="37919"/>
    <lineage>
        <taxon>Bacteria</taxon>
        <taxon>Bacillati</taxon>
        <taxon>Actinomycetota</taxon>
        <taxon>Actinomycetes</taxon>
        <taxon>Mycobacteriales</taxon>
        <taxon>Nocardiaceae</taxon>
        <taxon>Rhodococcus</taxon>
    </lineage>
</organism>
<dbReference type="PANTHER" id="PTHR36836:SF1">
    <property type="entry name" value="COLANIC ACID BIOSYNTHESIS PROTEIN WCAK"/>
    <property type="match status" value="1"/>
</dbReference>
<dbReference type="SUPFAM" id="SSF53756">
    <property type="entry name" value="UDP-Glycosyltransferase/glycogen phosphorylase"/>
    <property type="match status" value="1"/>
</dbReference>
<feature type="domain" description="Polysaccharide pyruvyl transferase" evidence="1">
    <location>
        <begin position="121"/>
        <end position="318"/>
    </location>
</feature>
<evidence type="ECO:0000313" key="3">
    <source>
        <dbReference type="Proteomes" id="UP000186108"/>
    </source>
</evidence>
<dbReference type="Proteomes" id="UP000186108">
    <property type="component" value="Chromosome"/>
</dbReference>
<dbReference type="InterPro" id="IPR007345">
    <property type="entry name" value="Polysacch_pyruvyl_Trfase"/>
</dbReference>
<dbReference type="EMBL" id="CP009111">
    <property type="protein sequence ID" value="ANS26394.1"/>
    <property type="molecule type" value="Genomic_DNA"/>
</dbReference>
<name>A0A1B1K199_RHOOP</name>
<sequence>MTPPNVVSVGAFDRFNYGDLLFPLVLDSRWAALSEGTLSHYALWGARGKGWGTARSGSARDLRRCLTEQSPTGCIVAGGEVLSATWYDLTRHSIPSGFDLAVAALHRTVPRRQLSRVCRVLAGGTWDLPLVPDTATSRRMPVVYNAVGATSVDTLSVDDRSRVLGSLRAAEYLSVRDNSSVDILRSHGIDADLAPDSAAVIDTLFPATQKRPRTLVFQCSRQWLKGHEDEVVTQLRALSERYEVSLLAIGLAGGHSDLTALRRLFRRLSRTTSRVRLVKPANVREVAAEIASADCYVGTSLHGSITAIAYGTAVVGLDRIPKLSEYLATWAPDSTVRGVSASAIVESVDTTELFDSRELVDVGRRLSRASAASTDRMLSTLLEAG</sequence>